<evidence type="ECO:0000256" key="1">
    <source>
        <dbReference type="SAM" id="Phobius"/>
    </source>
</evidence>
<dbReference type="Pfam" id="PF14316">
    <property type="entry name" value="DUF4381"/>
    <property type="match status" value="1"/>
</dbReference>
<keyword evidence="1" id="KW-1133">Transmembrane helix</keyword>
<keyword evidence="1" id="KW-0812">Transmembrane</keyword>
<keyword evidence="1" id="KW-0472">Membrane</keyword>
<evidence type="ECO:0000313" key="3">
    <source>
        <dbReference type="Proteomes" id="UP001628193"/>
    </source>
</evidence>
<dbReference type="EMBL" id="BAAFGK010000002">
    <property type="protein sequence ID" value="GAB0056426.1"/>
    <property type="molecule type" value="Genomic_DNA"/>
</dbReference>
<protein>
    <recommendedName>
        <fullName evidence="4">DUF4381 domain-containing protein</fullName>
    </recommendedName>
</protein>
<organism evidence="2 3">
    <name type="scientific">Candidatus Magnetaquiglobus chichijimensis</name>
    <dbReference type="NCBI Taxonomy" id="3141448"/>
    <lineage>
        <taxon>Bacteria</taxon>
        <taxon>Pseudomonadati</taxon>
        <taxon>Pseudomonadota</taxon>
        <taxon>Magnetococcia</taxon>
        <taxon>Magnetococcales</taxon>
        <taxon>Candidatus Magnetaquicoccaceae</taxon>
        <taxon>Candidatus Magnetaquiglobus</taxon>
    </lineage>
</organism>
<proteinExistence type="predicted"/>
<dbReference type="Proteomes" id="UP001628193">
    <property type="component" value="Unassembled WGS sequence"/>
</dbReference>
<sequence length="169" mass="18848">MNATPLPLRDIHLPEPISWWPPALGWWLLAGTLLGIGIAIQAWRMWRARFRIRDAALAEIARIRARHARHADPALLAADLSALLRRVCLRLHPPHQVASLTGPAWLELLERTTPHFSFSNAGGAPLINAPFEPDPIFDPEALLSACQGWILALPPVPPSRKTPRMENMK</sequence>
<name>A0ABQ0C6A5_9PROT</name>
<dbReference type="InterPro" id="IPR025489">
    <property type="entry name" value="DUF4381"/>
</dbReference>
<evidence type="ECO:0008006" key="4">
    <source>
        <dbReference type="Google" id="ProtNLM"/>
    </source>
</evidence>
<reference evidence="2 3" key="1">
    <citation type="submission" date="2024-09" db="EMBL/GenBank/DDBJ databases">
        <title>Draft genome sequence of Candidatus Magnetaquicoccaceae bacterium FCR-1.</title>
        <authorList>
            <person name="Shimoshige H."/>
            <person name="Shimamura S."/>
            <person name="Taoka A."/>
            <person name="Kobayashi H."/>
            <person name="Maekawa T."/>
        </authorList>
    </citation>
    <scope>NUCLEOTIDE SEQUENCE [LARGE SCALE GENOMIC DNA]</scope>
    <source>
        <strain evidence="2 3">FCR-1</strain>
    </source>
</reference>
<feature type="transmembrane region" description="Helical" evidence="1">
    <location>
        <begin position="24"/>
        <end position="43"/>
    </location>
</feature>
<gene>
    <name evidence="2" type="ORF">SIID45300_00733</name>
</gene>
<dbReference type="RefSeq" id="WP_420904133.1">
    <property type="nucleotide sequence ID" value="NZ_BAAFGK010000002.1"/>
</dbReference>
<accession>A0ABQ0C6A5</accession>
<comment type="caution">
    <text evidence="2">The sequence shown here is derived from an EMBL/GenBank/DDBJ whole genome shotgun (WGS) entry which is preliminary data.</text>
</comment>
<evidence type="ECO:0000313" key="2">
    <source>
        <dbReference type="EMBL" id="GAB0056426.1"/>
    </source>
</evidence>
<keyword evidence="3" id="KW-1185">Reference proteome</keyword>